<proteinExistence type="inferred from homology"/>
<dbReference type="STRING" id="1888892.BFL28_04440"/>
<dbReference type="Pfam" id="PF00703">
    <property type="entry name" value="Glyco_hydro_2"/>
    <property type="match status" value="1"/>
</dbReference>
<dbReference type="SUPFAM" id="SSF49303">
    <property type="entry name" value="beta-Galactosidase/glucuronidase domain"/>
    <property type="match status" value="1"/>
</dbReference>
<dbReference type="InterPro" id="IPR013783">
    <property type="entry name" value="Ig-like_fold"/>
</dbReference>
<dbReference type="Pfam" id="PF02836">
    <property type="entry name" value="Glyco_hydro_2_C"/>
    <property type="match status" value="1"/>
</dbReference>
<dbReference type="InterPro" id="IPR003961">
    <property type="entry name" value="FN3_dom"/>
</dbReference>
<dbReference type="InterPro" id="IPR036156">
    <property type="entry name" value="Beta-gal/glucu_dom_sf"/>
</dbReference>
<dbReference type="GO" id="GO:0004553">
    <property type="term" value="F:hydrolase activity, hydrolyzing O-glycosyl compounds"/>
    <property type="evidence" value="ECO:0007669"/>
    <property type="project" value="InterPro"/>
</dbReference>
<dbReference type="PANTHER" id="PTHR42732:SF1">
    <property type="entry name" value="BETA-MANNOSIDASE"/>
    <property type="match status" value="1"/>
</dbReference>
<sequence length="932" mass="104044">MPHAAYPQGTAARATEVVDLHGKWAFTIDPYRAGVDAGFWTARYDDTSWDKIDVPGVWDTYDRYHDYTGDAWYRFAFDTDRSWDGQNVRLVFDSIYHDSEIWLNGRKLGENNLGWIPFSFDVDEHLAPRGHKNVVAVRVSNRFNRGAVWNWGGIRRPVYLEVAPQTRIEKVYVTPMPDLQTGRATVAFRTAVTNDRPQSVSAGVDLQILREGAVVHRVAATSLASIASGNTANFNQTIELPKELVALWHFNDPNLYTIEATLRVNGTPAHSVSDRFGIRKVEVRGEALYLNGEKVRLVGLNMVPEDRFSGNALPLSRIKEDVDLLKSMSANFARLSGPVLPKEYVSYLDEVGFLLVEEVGLWGKDRLVDPDHPLPRKWLERLIDDHYNHPSVIAWSVGNEIGDLTKNPKANEYVKAATEYARELDPTRLAVYISFSADFQDNDPAQYSDIVMFNKYKDHAERLEVVHKYHEGKPIFFSEIGMSLDSEDPNLSFIDPSAMMADLRKFPYLIGTSYFAFSDYRSNWIDSKPTWTTPLSENRTWGVLTAYRKPKRAFYDIQRFYAPVETFELDENGVGSYTARIKPRGRDTFPSYSMADYRLAWVAKDIEGKAVSAGIVPIPELDPGAPQIELPIRTTANFARLSLNLLDPSGYRVHSTNKDVVAPLPPKVRAVHTSVDTIRVTFEPSPTAAEHQLIAIAPDGTRHESPPTINDFVEIAKLSPETMYRLELRALNGAGSSALAQVGLEASTSPDELPPVIWDTFGRKDAFHIGFSSDIRDFRYEIRYGVAPGNYLRSHLIETHGATRVPAIKPGADHYFQLRRLVRGSVDSEWTAERKVALEGDAGLPPPANAFAIRYDGGIVVAFDPLPGATSYVIRARGKGGVSVKTRLAYSPFVTIENVELRNASGLTIATVDNEGKLGVAAPLPIVGARAD</sequence>
<comment type="caution">
    <text evidence="5">The sequence shown here is derived from an EMBL/GenBank/DDBJ whole genome shotgun (WGS) entry which is preliminary data.</text>
</comment>
<dbReference type="PANTHER" id="PTHR42732">
    <property type="entry name" value="BETA-GALACTOSIDASE"/>
    <property type="match status" value="1"/>
</dbReference>
<evidence type="ECO:0000256" key="2">
    <source>
        <dbReference type="ARBA" id="ARBA00022801"/>
    </source>
</evidence>
<evidence type="ECO:0000259" key="4">
    <source>
        <dbReference type="PROSITE" id="PS50853"/>
    </source>
</evidence>
<dbReference type="InterPro" id="IPR006101">
    <property type="entry name" value="Glyco_hydro_2"/>
</dbReference>
<keyword evidence="3" id="KW-0326">Glycosidase</keyword>
<name>A0A1E3LS33_9SPHN</name>
<evidence type="ECO:0000256" key="3">
    <source>
        <dbReference type="ARBA" id="ARBA00023295"/>
    </source>
</evidence>
<reference evidence="5 6" key="1">
    <citation type="submission" date="2016-08" db="EMBL/GenBank/DDBJ databases">
        <title>Draft genome of the agarase producing Sphingomonas sp. MCT13.</title>
        <authorList>
            <person name="D'Andrea M.M."/>
            <person name="Rossolini G.M."/>
            <person name="Thaller M.C."/>
        </authorList>
    </citation>
    <scope>NUCLEOTIDE SEQUENCE [LARGE SCALE GENOMIC DNA]</scope>
    <source>
        <strain evidence="5 6">MCT13</strain>
    </source>
</reference>
<dbReference type="PRINTS" id="PR00132">
    <property type="entry name" value="GLHYDRLASE2"/>
</dbReference>
<dbReference type="InterPro" id="IPR017853">
    <property type="entry name" value="GH"/>
</dbReference>
<keyword evidence="2" id="KW-0378">Hydrolase</keyword>
<evidence type="ECO:0000313" key="5">
    <source>
        <dbReference type="EMBL" id="ODP36572.1"/>
    </source>
</evidence>
<dbReference type="GO" id="GO:0005975">
    <property type="term" value="P:carbohydrate metabolic process"/>
    <property type="evidence" value="ECO:0007669"/>
    <property type="project" value="InterPro"/>
</dbReference>
<organism evidence="5 6">
    <name type="scientific">Sphingomonas turrisvirgatae</name>
    <dbReference type="NCBI Taxonomy" id="1888892"/>
    <lineage>
        <taxon>Bacteria</taxon>
        <taxon>Pseudomonadati</taxon>
        <taxon>Pseudomonadota</taxon>
        <taxon>Alphaproteobacteria</taxon>
        <taxon>Sphingomonadales</taxon>
        <taxon>Sphingomonadaceae</taxon>
        <taxon>Sphingomonas</taxon>
    </lineage>
</organism>
<comment type="similarity">
    <text evidence="1">Belongs to the glycosyl hydrolase 2 family.</text>
</comment>
<keyword evidence="6" id="KW-1185">Reference proteome</keyword>
<dbReference type="Proteomes" id="UP000094487">
    <property type="component" value="Unassembled WGS sequence"/>
</dbReference>
<protein>
    <recommendedName>
        <fullName evidence="4">Fibronectin type-III domain-containing protein</fullName>
    </recommendedName>
</protein>
<dbReference type="Gene3D" id="3.20.20.80">
    <property type="entry name" value="Glycosidases"/>
    <property type="match status" value="1"/>
</dbReference>
<dbReference type="SUPFAM" id="SSF51445">
    <property type="entry name" value="(Trans)glycosidases"/>
    <property type="match status" value="1"/>
</dbReference>
<dbReference type="InterPro" id="IPR006103">
    <property type="entry name" value="Glyco_hydro_2_cat"/>
</dbReference>
<dbReference type="AlphaFoldDB" id="A0A1E3LS33"/>
<accession>A0A1E3LS33</accession>
<evidence type="ECO:0000256" key="1">
    <source>
        <dbReference type="ARBA" id="ARBA00007401"/>
    </source>
</evidence>
<feature type="domain" description="Fibronectin type-III" evidence="4">
    <location>
        <begin position="662"/>
        <end position="751"/>
    </location>
</feature>
<dbReference type="EMBL" id="MDDS01000057">
    <property type="protein sequence ID" value="ODP36572.1"/>
    <property type="molecule type" value="Genomic_DNA"/>
</dbReference>
<dbReference type="SMART" id="SM00060">
    <property type="entry name" value="FN3"/>
    <property type="match status" value="1"/>
</dbReference>
<gene>
    <name evidence="5" type="ORF">BFL28_04440</name>
</gene>
<dbReference type="InterPro" id="IPR051913">
    <property type="entry name" value="GH2_Domain-Containing"/>
</dbReference>
<dbReference type="InterPro" id="IPR008979">
    <property type="entry name" value="Galactose-bd-like_sf"/>
</dbReference>
<dbReference type="InterPro" id="IPR006102">
    <property type="entry name" value="Ig-like_GH2"/>
</dbReference>
<dbReference type="InterPro" id="IPR006104">
    <property type="entry name" value="Glyco_hydro_2_N"/>
</dbReference>
<dbReference type="Pfam" id="PF02837">
    <property type="entry name" value="Glyco_hydro_2_N"/>
    <property type="match status" value="1"/>
</dbReference>
<dbReference type="Gene3D" id="2.60.120.260">
    <property type="entry name" value="Galactose-binding domain-like"/>
    <property type="match status" value="1"/>
</dbReference>
<dbReference type="Gene3D" id="2.60.40.10">
    <property type="entry name" value="Immunoglobulins"/>
    <property type="match status" value="2"/>
</dbReference>
<dbReference type="PROSITE" id="PS50853">
    <property type="entry name" value="FN3"/>
    <property type="match status" value="1"/>
</dbReference>
<dbReference type="SUPFAM" id="SSF49785">
    <property type="entry name" value="Galactose-binding domain-like"/>
    <property type="match status" value="1"/>
</dbReference>
<evidence type="ECO:0000313" key="6">
    <source>
        <dbReference type="Proteomes" id="UP000094487"/>
    </source>
</evidence>